<accession>A0A1H4WCP9</accession>
<name>A0A1H4WCP9_9PSEU</name>
<dbReference type="Pfam" id="PF13377">
    <property type="entry name" value="Peripla_BP_3"/>
    <property type="match status" value="1"/>
</dbReference>
<keyword evidence="1" id="KW-0805">Transcription regulation</keyword>
<dbReference type="GO" id="GO:0003700">
    <property type="term" value="F:DNA-binding transcription factor activity"/>
    <property type="evidence" value="ECO:0007669"/>
    <property type="project" value="TreeGrafter"/>
</dbReference>
<keyword evidence="2 5" id="KW-0238">DNA-binding</keyword>
<dbReference type="Proteomes" id="UP000199622">
    <property type="component" value="Unassembled WGS sequence"/>
</dbReference>
<evidence type="ECO:0000259" key="4">
    <source>
        <dbReference type="Pfam" id="PF13377"/>
    </source>
</evidence>
<dbReference type="Gene3D" id="3.40.50.2300">
    <property type="match status" value="2"/>
</dbReference>
<protein>
    <submittedName>
        <fullName evidence="5">DNA-binding transcriptional regulator, LacI/PurR family</fullName>
    </submittedName>
</protein>
<dbReference type="PANTHER" id="PTHR30146:SF153">
    <property type="entry name" value="LACTOSE OPERON REPRESSOR"/>
    <property type="match status" value="1"/>
</dbReference>
<dbReference type="PANTHER" id="PTHR30146">
    <property type="entry name" value="LACI-RELATED TRANSCRIPTIONAL REPRESSOR"/>
    <property type="match status" value="1"/>
</dbReference>
<dbReference type="InterPro" id="IPR046335">
    <property type="entry name" value="LacI/GalR-like_sensor"/>
</dbReference>
<organism evidence="5 6">
    <name type="scientific">Amycolatopsis tolypomycina</name>
    <dbReference type="NCBI Taxonomy" id="208445"/>
    <lineage>
        <taxon>Bacteria</taxon>
        <taxon>Bacillati</taxon>
        <taxon>Actinomycetota</taxon>
        <taxon>Actinomycetes</taxon>
        <taxon>Pseudonocardiales</taxon>
        <taxon>Pseudonocardiaceae</taxon>
        <taxon>Amycolatopsis</taxon>
    </lineage>
</organism>
<evidence type="ECO:0000256" key="1">
    <source>
        <dbReference type="ARBA" id="ARBA00023015"/>
    </source>
</evidence>
<dbReference type="SUPFAM" id="SSF53822">
    <property type="entry name" value="Periplasmic binding protein-like I"/>
    <property type="match status" value="1"/>
</dbReference>
<evidence type="ECO:0000313" key="5">
    <source>
        <dbReference type="EMBL" id="SEC91063.1"/>
    </source>
</evidence>
<evidence type="ECO:0000256" key="2">
    <source>
        <dbReference type="ARBA" id="ARBA00023125"/>
    </source>
</evidence>
<dbReference type="EMBL" id="FNSO01000004">
    <property type="protein sequence ID" value="SEC91063.1"/>
    <property type="molecule type" value="Genomic_DNA"/>
</dbReference>
<evidence type="ECO:0000313" key="6">
    <source>
        <dbReference type="Proteomes" id="UP000199622"/>
    </source>
</evidence>
<dbReference type="GO" id="GO:0000976">
    <property type="term" value="F:transcription cis-regulatory region binding"/>
    <property type="evidence" value="ECO:0007669"/>
    <property type="project" value="TreeGrafter"/>
</dbReference>
<keyword evidence="6" id="KW-1185">Reference proteome</keyword>
<feature type="domain" description="Transcriptional regulator LacI/GalR-like sensor" evidence="4">
    <location>
        <begin position="111"/>
        <end position="268"/>
    </location>
</feature>
<sequence length="274" mass="28456">MPVDDAGPDGPLPLRRRGMLGVIATGSSASGPVLHGLRAAAREQEYVLSVFSVSSKSSAAVLAAVAGLQLQGVAGIVVLDGYLLAELAPVAGIPLVPAASTDQYAGARQATEHLLELGHPTVWHLGGPEEGPVARARERGWRETLERHGAEVPPVVRGDWSARSGFRAGQSLAVESGVGAVFSANDHMALGLLAAFAEAGMRVPRDAHVVGFDDVPEAAYFAPPLTTVRQDYLAAGRRTLATVSARIDGVPVPAWATVEAELVVRESSRCLKGA</sequence>
<keyword evidence="3" id="KW-0804">Transcription</keyword>
<dbReference type="OrthoDB" id="9785139at2"/>
<reference evidence="6" key="1">
    <citation type="submission" date="2016-10" db="EMBL/GenBank/DDBJ databases">
        <authorList>
            <person name="Varghese N."/>
            <person name="Submissions S."/>
        </authorList>
    </citation>
    <scope>NUCLEOTIDE SEQUENCE [LARGE SCALE GENOMIC DNA]</scope>
    <source>
        <strain evidence="6">DSM 44544</strain>
    </source>
</reference>
<dbReference type="CDD" id="cd01574">
    <property type="entry name" value="PBP1_LacI"/>
    <property type="match status" value="1"/>
</dbReference>
<dbReference type="RefSeq" id="WP_091312507.1">
    <property type="nucleotide sequence ID" value="NZ_FNSO01000004.1"/>
</dbReference>
<gene>
    <name evidence="5" type="ORF">SAMN04489727_5558</name>
</gene>
<evidence type="ECO:0000256" key="3">
    <source>
        <dbReference type="ARBA" id="ARBA00023163"/>
    </source>
</evidence>
<proteinExistence type="predicted"/>
<dbReference type="InterPro" id="IPR028082">
    <property type="entry name" value="Peripla_BP_I"/>
</dbReference>
<dbReference type="STRING" id="208445.SAMN04489727_5558"/>
<dbReference type="AlphaFoldDB" id="A0A1H4WCP9"/>